<protein>
    <recommendedName>
        <fullName evidence="3">HNH endonuclease</fullName>
    </recommendedName>
</protein>
<evidence type="ECO:0008006" key="3">
    <source>
        <dbReference type="Google" id="ProtNLM"/>
    </source>
</evidence>
<dbReference type="RefSeq" id="WP_239795594.1">
    <property type="nucleotide sequence ID" value="NZ_OU912926.1"/>
</dbReference>
<evidence type="ECO:0000313" key="1">
    <source>
        <dbReference type="EMBL" id="CAG9931496.1"/>
    </source>
</evidence>
<organism evidence="1 2">
    <name type="scientific">Candidatus Nitrotoga arctica</name>
    <dbReference type="NCBI Taxonomy" id="453162"/>
    <lineage>
        <taxon>Bacteria</taxon>
        <taxon>Pseudomonadati</taxon>
        <taxon>Pseudomonadota</taxon>
        <taxon>Betaproteobacteria</taxon>
        <taxon>Nitrosomonadales</taxon>
        <taxon>Gallionellaceae</taxon>
        <taxon>Candidatus Nitrotoga</taxon>
    </lineage>
</organism>
<dbReference type="Proteomes" id="UP000839052">
    <property type="component" value="Chromosome"/>
</dbReference>
<keyword evidence="2" id="KW-1185">Reference proteome</keyword>
<evidence type="ECO:0000313" key="2">
    <source>
        <dbReference type="Proteomes" id="UP000839052"/>
    </source>
</evidence>
<gene>
    <name evidence="1" type="ORF">NTG6680_0243</name>
</gene>
<dbReference type="EMBL" id="OU912926">
    <property type="protein sequence ID" value="CAG9931496.1"/>
    <property type="molecule type" value="Genomic_DNA"/>
</dbReference>
<sequence>MSKKLCAYCGERDATDKEHVFPKCLYPESKAMSKVQRLTIQSCNLCNNGWADDEAHFRNILSLAGEPNDCRDELWNTTIQRSFKQVDGPRRIQDIVNTWQPVEIDGKSKPMVYPGKDPRVIRVVKKIVRGLSHYHNILSAVPESHVWADVMKYRMPEEFLTQLTYAHREPDVAEYYFSVIEEVGIQSAWLITFFEKIKFIVIIESSKGSLDEGE</sequence>
<accession>A0ABN8AI68</accession>
<reference evidence="1 2" key="1">
    <citation type="submission" date="2021-10" db="EMBL/GenBank/DDBJ databases">
        <authorList>
            <person name="Koch H."/>
        </authorList>
    </citation>
    <scope>NUCLEOTIDE SEQUENCE [LARGE SCALE GENOMIC DNA]</scope>
    <source>
        <strain evidence="1">6680</strain>
    </source>
</reference>
<proteinExistence type="predicted"/>
<name>A0ABN8AI68_9PROT</name>